<dbReference type="Proteomes" id="UP000253303">
    <property type="component" value="Unassembled WGS sequence"/>
</dbReference>
<evidence type="ECO:0000313" key="4">
    <source>
        <dbReference type="EMBL" id="RBQ16932.1"/>
    </source>
</evidence>
<dbReference type="Gene3D" id="3.30.565.10">
    <property type="entry name" value="Histidine kinase-like ATPase, C-terminal domain"/>
    <property type="match status" value="1"/>
</dbReference>
<evidence type="ECO:0000256" key="1">
    <source>
        <dbReference type="ARBA" id="ARBA00022527"/>
    </source>
</evidence>
<evidence type="ECO:0000256" key="2">
    <source>
        <dbReference type="SAM" id="MobiDB-lite"/>
    </source>
</evidence>
<dbReference type="CDD" id="cd16936">
    <property type="entry name" value="HATPase_RsbW-like"/>
    <property type="match status" value="1"/>
</dbReference>
<dbReference type="GO" id="GO:0004674">
    <property type="term" value="F:protein serine/threonine kinase activity"/>
    <property type="evidence" value="ECO:0007669"/>
    <property type="project" value="UniProtKB-KW"/>
</dbReference>
<reference evidence="4 5" key="1">
    <citation type="submission" date="2018-06" db="EMBL/GenBank/DDBJ databases">
        <title>Sphaerisporangium craniellae sp. nov., isolated from a marine sponge in the South China Sea.</title>
        <authorList>
            <person name="Li L."/>
        </authorList>
    </citation>
    <scope>NUCLEOTIDE SEQUENCE [LARGE SCALE GENOMIC DNA]</scope>
    <source>
        <strain evidence="4 5">LHW63015</strain>
    </source>
</reference>
<keyword evidence="1" id="KW-0418">Kinase</keyword>
<gene>
    <name evidence="4" type="ORF">DP939_28155</name>
</gene>
<dbReference type="OrthoDB" id="3871793at2"/>
<dbReference type="InterPro" id="IPR036890">
    <property type="entry name" value="HATPase_C_sf"/>
</dbReference>
<evidence type="ECO:0000259" key="3">
    <source>
        <dbReference type="Pfam" id="PF13581"/>
    </source>
</evidence>
<dbReference type="Pfam" id="PF13581">
    <property type="entry name" value="HATPase_c_2"/>
    <property type="match status" value="1"/>
</dbReference>
<dbReference type="AlphaFoldDB" id="A0A366LUR3"/>
<organism evidence="4 5">
    <name type="scientific">Spongiactinospora rosea</name>
    <dbReference type="NCBI Taxonomy" id="2248750"/>
    <lineage>
        <taxon>Bacteria</taxon>
        <taxon>Bacillati</taxon>
        <taxon>Actinomycetota</taxon>
        <taxon>Actinomycetes</taxon>
        <taxon>Streptosporangiales</taxon>
        <taxon>Streptosporangiaceae</taxon>
        <taxon>Spongiactinospora</taxon>
    </lineage>
</organism>
<keyword evidence="4" id="KW-0547">Nucleotide-binding</keyword>
<dbReference type="SUPFAM" id="SSF55874">
    <property type="entry name" value="ATPase domain of HSP90 chaperone/DNA topoisomerase II/histidine kinase"/>
    <property type="match status" value="1"/>
</dbReference>
<keyword evidence="4" id="KW-0067">ATP-binding</keyword>
<feature type="domain" description="Histidine kinase/HSP90-like ATPase" evidence="3">
    <location>
        <begin position="25"/>
        <end position="124"/>
    </location>
</feature>
<protein>
    <submittedName>
        <fullName evidence="4">ATP-binding protein</fullName>
    </submittedName>
</protein>
<sequence length="150" mass="16525">MTYTDTPPACSGRQAQRPQRWTRTFPGTKRHIAEARRFVTTCLADHPEADTAELPFSELATNAIRHTNSGQAGGRFQVTLHRTTRLLLLTVLDEGGPTTPRLTTADDLDLIGRGLHLISQLANGWGTHATQSSRTVWALLHLTTPHQPAQ</sequence>
<keyword evidence="1" id="KW-0808">Transferase</keyword>
<dbReference type="PANTHER" id="PTHR35526">
    <property type="entry name" value="ANTI-SIGMA-F FACTOR RSBW-RELATED"/>
    <property type="match status" value="1"/>
</dbReference>
<dbReference type="EMBL" id="QMEY01000014">
    <property type="protein sequence ID" value="RBQ16932.1"/>
    <property type="molecule type" value="Genomic_DNA"/>
</dbReference>
<comment type="caution">
    <text evidence="4">The sequence shown here is derived from an EMBL/GenBank/DDBJ whole genome shotgun (WGS) entry which is preliminary data.</text>
</comment>
<accession>A0A366LUR3</accession>
<dbReference type="InterPro" id="IPR050267">
    <property type="entry name" value="Anti-sigma-factor_SerPK"/>
</dbReference>
<dbReference type="PANTHER" id="PTHR35526:SF3">
    <property type="entry name" value="ANTI-SIGMA-F FACTOR RSBW"/>
    <property type="match status" value="1"/>
</dbReference>
<keyword evidence="5" id="KW-1185">Reference proteome</keyword>
<dbReference type="RefSeq" id="WP_113983794.1">
    <property type="nucleotide sequence ID" value="NZ_QMEY01000014.1"/>
</dbReference>
<evidence type="ECO:0000313" key="5">
    <source>
        <dbReference type="Proteomes" id="UP000253303"/>
    </source>
</evidence>
<dbReference type="InterPro" id="IPR003594">
    <property type="entry name" value="HATPase_dom"/>
</dbReference>
<keyword evidence="1" id="KW-0723">Serine/threonine-protein kinase</keyword>
<feature type="region of interest" description="Disordered" evidence="2">
    <location>
        <begin position="1"/>
        <end position="21"/>
    </location>
</feature>
<name>A0A366LUR3_9ACTN</name>
<proteinExistence type="predicted"/>
<dbReference type="GO" id="GO:0005524">
    <property type="term" value="F:ATP binding"/>
    <property type="evidence" value="ECO:0007669"/>
    <property type="project" value="UniProtKB-KW"/>
</dbReference>